<keyword evidence="8" id="KW-1185">Reference proteome</keyword>
<evidence type="ECO:0000256" key="3">
    <source>
        <dbReference type="ARBA" id="ARBA00022676"/>
    </source>
</evidence>
<organism evidence="8 9">
    <name type="scientific">Nicotiana sylvestris</name>
    <name type="common">Wood tobacco</name>
    <name type="synonym">South American tobacco</name>
    <dbReference type="NCBI Taxonomy" id="4096"/>
    <lineage>
        <taxon>Eukaryota</taxon>
        <taxon>Viridiplantae</taxon>
        <taxon>Streptophyta</taxon>
        <taxon>Embryophyta</taxon>
        <taxon>Tracheophyta</taxon>
        <taxon>Spermatophyta</taxon>
        <taxon>Magnoliopsida</taxon>
        <taxon>eudicotyledons</taxon>
        <taxon>Gunneridae</taxon>
        <taxon>Pentapetalae</taxon>
        <taxon>asterids</taxon>
        <taxon>lamiids</taxon>
        <taxon>Solanales</taxon>
        <taxon>Solanaceae</taxon>
        <taxon>Nicotianoideae</taxon>
        <taxon>Nicotianeae</taxon>
        <taxon>Nicotiana</taxon>
    </lineage>
</organism>
<reference evidence="8" key="1">
    <citation type="journal article" date="2013" name="Genome Biol.">
        <title>Reference genomes and transcriptomes of Nicotiana sylvestris and Nicotiana tomentosiformis.</title>
        <authorList>
            <person name="Sierro N."/>
            <person name="Battey J.N."/>
            <person name="Ouadi S."/>
            <person name="Bovet L."/>
            <person name="Goepfert S."/>
            <person name="Bakaher N."/>
            <person name="Peitsch M.C."/>
            <person name="Ivanov N.V."/>
        </authorList>
    </citation>
    <scope>NUCLEOTIDE SEQUENCE [LARGE SCALE GENOMIC DNA]</scope>
</reference>
<evidence type="ECO:0000256" key="5">
    <source>
        <dbReference type="ARBA" id="ARBA00023034"/>
    </source>
</evidence>
<keyword evidence="4" id="KW-0735">Signal-anchor</keyword>
<protein>
    <submittedName>
        <fullName evidence="9">Probable glycosyltransferase At5g03795 isoform X2</fullName>
    </submittedName>
</protein>
<comment type="subcellular location">
    <subcellularLocation>
        <location evidence="1">Golgi apparatus membrane</location>
        <topology evidence="1">Single-pass type II membrane protein</topology>
    </subcellularLocation>
</comment>
<keyword evidence="4" id="KW-0812">Transmembrane</keyword>
<evidence type="ECO:0000256" key="4">
    <source>
        <dbReference type="ARBA" id="ARBA00022968"/>
    </source>
</evidence>
<dbReference type="Pfam" id="PF03016">
    <property type="entry name" value="Exostosin_GT47"/>
    <property type="match status" value="1"/>
</dbReference>
<keyword evidence="5" id="KW-0333">Golgi apparatus</keyword>
<gene>
    <name evidence="9" type="primary">LOC104224905</name>
</gene>
<dbReference type="PANTHER" id="PTHR11062:SF278">
    <property type="entry name" value="EXOSTOSIN GT47 DOMAIN-CONTAINING PROTEIN"/>
    <property type="match status" value="1"/>
</dbReference>
<evidence type="ECO:0000256" key="2">
    <source>
        <dbReference type="ARBA" id="ARBA00010271"/>
    </source>
</evidence>
<sequence length="454" mass="52363">MRAWSSTSLKLLWFILPLLLVAGFVVVTGPQGSIYNWLSTSHYLYSSSTSTLDEAPNVTLSSVAPKRYSKLEKLEAGLAKARATILRENNNWNNQTEDEYIPHGPMYLNATAFHRSYLEMEKNFKVYVYKEGEPPVFHFGPCKHTYAIEGYFIHAMEISKFRTSDPNKAHVYFLPMSVTMLTQFVYVRDSHEWGLMKNIALDYVNIISNKYPFWNRSLGADHFILACHDWGPEISFAIPYLYKNSIRALCNANTSEKFNPTKDVSIPEIHLPYGTTKGLLGGPPPSERPVLVFFAGGLHGPIRPILLQHWENKDEDVQIHKYLPKGISYYDMIKKSKYCICPSGYEVASPRMVEGLYMGCVPVLIKDNYVIPFSDVLDWTTFSVLIPVKDIPNLKKILLDIPQEKYLEMQKRGIQMRRHFEVNSPPKIYDVFHMILHSIWLRRLNVRIRHVDES</sequence>
<feature type="signal peptide" evidence="6">
    <location>
        <begin position="1"/>
        <end position="23"/>
    </location>
</feature>
<evidence type="ECO:0000313" key="8">
    <source>
        <dbReference type="Proteomes" id="UP000189701"/>
    </source>
</evidence>
<feature type="domain" description="Exostosin GT47" evidence="7">
    <location>
        <begin position="121"/>
        <end position="398"/>
    </location>
</feature>
<evidence type="ECO:0000313" key="9">
    <source>
        <dbReference type="RefSeq" id="XP_009774931.1"/>
    </source>
</evidence>
<feature type="chain" id="PRO_5010556077" evidence="6">
    <location>
        <begin position="24"/>
        <end position="454"/>
    </location>
</feature>
<comment type="similarity">
    <text evidence="2">Belongs to the glycosyltransferase 47 family.</text>
</comment>
<dbReference type="Proteomes" id="UP000189701">
    <property type="component" value="Unplaced"/>
</dbReference>
<keyword evidence="3" id="KW-0328">Glycosyltransferase</keyword>
<proteinExistence type="inferred from homology"/>
<evidence type="ECO:0000256" key="6">
    <source>
        <dbReference type="SAM" id="SignalP"/>
    </source>
</evidence>
<dbReference type="InterPro" id="IPR040911">
    <property type="entry name" value="Exostosin_GT47"/>
</dbReference>
<dbReference type="GO" id="GO:0000139">
    <property type="term" value="C:Golgi membrane"/>
    <property type="evidence" value="ECO:0007669"/>
    <property type="project" value="UniProtKB-SubCell"/>
</dbReference>
<dbReference type="RefSeq" id="XP_009774931.1">
    <property type="nucleotide sequence ID" value="XM_009776629.1"/>
</dbReference>
<evidence type="ECO:0000256" key="1">
    <source>
        <dbReference type="ARBA" id="ARBA00004323"/>
    </source>
</evidence>
<evidence type="ECO:0000259" key="7">
    <source>
        <dbReference type="Pfam" id="PF03016"/>
    </source>
</evidence>
<dbReference type="PANTHER" id="PTHR11062">
    <property type="entry name" value="EXOSTOSIN HEPARAN SULFATE GLYCOSYLTRANSFERASE -RELATED"/>
    <property type="match status" value="1"/>
</dbReference>
<keyword evidence="3" id="KW-0808">Transferase</keyword>
<accession>A0A1U7WCG6</accession>
<name>A0A1U7WCG6_NICSY</name>
<dbReference type="GO" id="GO:0016757">
    <property type="term" value="F:glycosyltransferase activity"/>
    <property type="evidence" value="ECO:0007669"/>
    <property type="project" value="UniProtKB-KW"/>
</dbReference>
<dbReference type="InterPro" id="IPR004263">
    <property type="entry name" value="Exostosin"/>
</dbReference>
<reference evidence="9" key="2">
    <citation type="submission" date="2025-08" db="UniProtKB">
        <authorList>
            <consortium name="RefSeq"/>
        </authorList>
    </citation>
    <scope>IDENTIFICATION</scope>
    <source>
        <tissue evidence="9">Leaf</tissue>
    </source>
</reference>
<dbReference type="AlphaFoldDB" id="A0A1U7WCG6"/>
<keyword evidence="6" id="KW-0732">Signal</keyword>